<dbReference type="Proteomes" id="UP001285354">
    <property type="component" value="Unassembled WGS sequence"/>
</dbReference>
<accession>A0AAD9T5X6</accession>
<evidence type="ECO:0000313" key="2">
    <source>
        <dbReference type="EMBL" id="KAK2630548.1"/>
    </source>
</evidence>
<organism evidence="2 3">
    <name type="scientific">Diplocarpon rosae</name>
    <dbReference type="NCBI Taxonomy" id="946125"/>
    <lineage>
        <taxon>Eukaryota</taxon>
        <taxon>Fungi</taxon>
        <taxon>Dikarya</taxon>
        <taxon>Ascomycota</taxon>
        <taxon>Pezizomycotina</taxon>
        <taxon>Leotiomycetes</taxon>
        <taxon>Helotiales</taxon>
        <taxon>Drepanopezizaceae</taxon>
        <taxon>Diplocarpon</taxon>
    </lineage>
</organism>
<reference evidence="2" key="1">
    <citation type="submission" date="2023-06" db="EMBL/GenBank/DDBJ databases">
        <title>Draft genome of Marssonina rosae.</title>
        <authorList>
            <person name="Cheng Q."/>
        </authorList>
    </citation>
    <scope>NUCLEOTIDE SEQUENCE</scope>
    <source>
        <strain evidence="2">R4</strain>
    </source>
</reference>
<evidence type="ECO:0000313" key="3">
    <source>
        <dbReference type="Proteomes" id="UP001285354"/>
    </source>
</evidence>
<feature type="region of interest" description="Disordered" evidence="1">
    <location>
        <begin position="103"/>
        <end position="171"/>
    </location>
</feature>
<keyword evidence="3" id="KW-1185">Reference proteome</keyword>
<proteinExistence type="predicted"/>
<protein>
    <submittedName>
        <fullName evidence="2">Uncharacterized protein</fullName>
    </submittedName>
</protein>
<feature type="compositionally biased region" description="Basic and acidic residues" evidence="1">
    <location>
        <begin position="112"/>
        <end position="157"/>
    </location>
</feature>
<feature type="compositionally biased region" description="Low complexity" evidence="1">
    <location>
        <begin position="234"/>
        <end position="246"/>
    </location>
</feature>
<feature type="region of interest" description="Disordered" evidence="1">
    <location>
        <begin position="79"/>
        <end position="98"/>
    </location>
</feature>
<comment type="caution">
    <text evidence="2">The sequence shown here is derived from an EMBL/GenBank/DDBJ whole genome shotgun (WGS) entry which is preliminary data.</text>
</comment>
<sequence length="337" mass="37837">MPTFLIHGFRWNRVHIRVHIILHDLEDAAPDWILAPATSVTLLNSFYTLFDFLPPSNPPPAEYPVALESLADEVVVEDEVTGPRTLTKKNKGSMGSLRGLVRRPLSLGGLGGKEKEKDKDKEREREREKERERERERERENERVSGDGKGKGDDADSRATASTRAKRDKQPSFNDWSVVKLLEQYNPENMESASQPYAYVADYMVEVLLGVSITEEMARYEAKVKEEESRLSVPGTPGTPGTSGFPPKAPSQEKGGLISPPLSSREIRKRSRRLGWFTKLRDALQAGEEIGWYVVVCGDQERAAPSMVEEREDGSEEEEEGPQKAPRNAGLRGFFGR</sequence>
<feature type="compositionally biased region" description="Acidic residues" evidence="1">
    <location>
        <begin position="310"/>
        <end position="320"/>
    </location>
</feature>
<feature type="region of interest" description="Disordered" evidence="1">
    <location>
        <begin position="304"/>
        <end position="337"/>
    </location>
</feature>
<gene>
    <name evidence="2" type="ORF">QTJ16_001368</name>
</gene>
<dbReference type="AlphaFoldDB" id="A0AAD9T5X6"/>
<name>A0AAD9T5X6_9HELO</name>
<dbReference type="EMBL" id="JAUBYV010000001">
    <property type="protein sequence ID" value="KAK2630548.1"/>
    <property type="molecule type" value="Genomic_DNA"/>
</dbReference>
<evidence type="ECO:0000256" key="1">
    <source>
        <dbReference type="SAM" id="MobiDB-lite"/>
    </source>
</evidence>
<feature type="region of interest" description="Disordered" evidence="1">
    <location>
        <begin position="224"/>
        <end position="266"/>
    </location>
</feature>